<accession>A0ABT4UGI1</accession>
<dbReference type="Pfam" id="PF04608">
    <property type="entry name" value="PgpA"/>
    <property type="match status" value="1"/>
</dbReference>
<keyword evidence="1" id="KW-0472">Membrane</keyword>
<proteinExistence type="predicted"/>
<keyword evidence="1" id="KW-1133">Transmembrane helix</keyword>
<evidence type="ECO:0000256" key="1">
    <source>
        <dbReference type="SAM" id="Phobius"/>
    </source>
</evidence>
<keyword evidence="1" id="KW-0812">Transmembrane</keyword>
<name>A0ABT4UGI1_9BACT</name>
<dbReference type="EMBL" id="JAQGEF010000003">
    <property type="protein sequence ID" value="MDA3613883.1"/>
    <property type="molecule type" value="Genomic_DNA"/>
</dbReference>
<dbReference type="InterPro" id="IPR036681">
    <property type="entry name" value="PgpA-like_sf"/>
</dbReference>
<feature type="transmembrane region" description="Helical" evidence="1">
    <location>
        <begin position="12"/>
        <end position="36"/>
    </location>
</feature>
<dbReference type="RefSeq" id="WP_407030213.1">
    <property type="nucleotide sequence ID" value="NZ_JAQGEF010000003.1"/>
</dbReference>
<dbReference type="PIRSF" id="PIRSF006162">
    <property type="entry name" value="PgpA"/>
    <property type="match status" value="1"/>
</dbReference>
<feature type="transmembrane region" description="Helical" evidence="1">
    <location>
        <begin position="43"/>
        <end position="63"/>
    </location>
</feature>
<dbReference type="SUPFAM" id="SSF101307">
    <property type="entry name" value="YutG-like"/>
    <property type="match status" value="1"/>
</dbReference>
<sequence>MSLKLHKIYASVFGVGYIKGGGSIAALITCIIWYYFIADFNRAVQVAIFALVSVLGILSGNAVEKDWGEDSSKVVIDEVAGMMMPLLVVGGIWSYVIAFILFRFFDISKIWGIRKMENIKGGMGVMLDDLLSGLYALVVMILILQLPVNL</sequence>
<gene>
    <name evidence="3" type="ORF">O3P16_03625</name>
</gene>
<evidence type="ECO:0000313" key="4">
    <source>
        <dbReference type="Proteomes" id="UP001210231"/>
    </source>
</evidence>
<dbReference type="PANTHER" id="PTHR36305:SF1">
    <property type="entry name" value="PHOSPHATIDYLGLYCEROPHOSPHATASE A"/>
    <property type="match status" value="1"/>
</dbReference>
<organism evidence="3 4">
    <name type="scientific">Polluticaenibacter yanchengensis</name>
    <dbReference type="NCBI Taxonomy" id="3014562"/>
    <lineage>
        <taxon>Bacteria</taxon>
        <taxon>Pseudomonadati</taxon>
        <taxon>Bacteroidota</taxon>
        <taxon>Chitinophagia</taxon>
        <taxon>Chitinophagales</taxon>
        <taxon>Chitinophagaceae</taxon>
        <taxon>Polluticaenibacter</taxon>
    </lineage>
</organism>
<reference evidence="3 4" key="1">
    <citation type="submission" date="2022-12" db="EMBL/GenBank/DDBJ databases">
        <title>Chitinophagaceae gen. sp. nov., a new member of the family Chitinophagaceae, isolated from soil in a chemical factory.</title>
        <authorList>
            <person name="Ke Z."/>
        </authorList>
    </citation>
    <scope>NUCLEOTIDE SEQUENCE [LARGE SCALE GENOMIC DNA]</scope>
    <source>
        <strain evidence="3 4">LY-5</strain>
    </source>
</reference>
<dbReference type="CDD" id="cd06971">
    <property type="entry name" value="PgpA"/>
    <property type="match status" value="1"/>
</dbReference>
<feature type="transmembrane region" description="Helical" evidence="1">
    <location>
        <begin position="126"/>
        <end position="148"/>
    </location>
</feature>
<dbReference type="Proteomes" id="UP001210231">
    <property type="component" value="Unassembled WGS sequence"/>
</dbReference>
<feature type="domain" description="YutG/PgpA" evidence="2">
    <location>
        <begin position="9"/>
        <end position="143"/>
    </location>
</feature>
<keyword evidence="4" id="KW-1185">Reference proteome</keyword>
<evidence type="ECO:0000313" key="3">
    <source>
        <dbReference type="EMBL" id="MDA3613883.1"/>
    </source>
</evidence>
<evidence type="ECO:0000259" key="2">
    <source>
        <dbReference type="Pfam" id="PF04608"/>
    </source>
</evidence>
<protein>
    <submittedName>
        <fullName evidence="3">Phosphatidylglycerophosphatase A</fullName>
    </submittedName>
</protein>
<dbReference type="InterPro" id="IPR026037">
    <property type="entry name" value="PgpA"/>
</dbReference>
<dbReference type="InterPro" id="IPR007686">
    <property type="entry name" value="YutG/PgpA"/>
</dbReference>
<comment type="caution">
    <text evidence="3">The sequence shown here is derived from an EMBL/GenBank/DDBJ whole genome shotgun (WGS) entry which is preliminary data.</text>
</comment>
<feature type="transmembrane region" description="Helical" evidence="1">
    <location>
        <begin position="83"/>
        <end position="105"/>
    </location>
</feature>
<dbReference type="PANTHER" id="PTHR36305">
    <property type="entry name" value="PHOSPHATIDYLGLYCEROPHOSPHATASE A"/>
    <property type="match status" value="1"/>
</dbReference>